<evidence type="ECO:0000313" key="4">
    <source>
        <dbReference type="EMBL" id="MFD0949381.1"/>
    </source>
</evidence>
<protein>
    <submittedName>
        <fullName evidence="4">Alpha/beta hydrolase fold domain-containing protein</fullName>
    </submittedName>
</protein>
<evidence type="ECO:0000259" key="3">
    <source>
        <dbReference type="Pfam" id="PF20434"/>
    </source>
</evidence>
<name>A0ABW3HDM9_9GAMM</name>
<dbReference type="InterPro" id="IPR049492">
    <property type="entry name" value="BD-FAE-like_dom"/>
</dbReference>
<dbReference type="RefSeq" id="WP_379069039.1">
    <property type="nucleotide sequence ID" value="NZ_JBHTIT010000001.1"/>
</dbReference>
<organism evidence="4 5">
    <name type="scientific">Paraperlucidibaca wandonensis</name>
    <dbReference type="NCBI Taxonomy" id="1268273"/>
    <lineage>
        <taxon>Bacteria</taxon>
        <taxon>Pseudomonadati</taxon>
        <taxon>Pseudomonadota</taxon>
        <taxon>Gammaproteobacteria</taxon>
        <taxon>Moraxellales</taxon>
        <taxon>Moraxellaceae</taxon>
        <taxon>Paraperlucidibaca</taxon>
    </lineage>
</organism>
<dbReference type="InterPro" id="IPR050300">
    <property type="entry name" value="GDXG_lipolytic_enzyme"/>
</dbReference>
<dbReference type="Proteomes" id="UP001597044">
    <property type="component" value="Unassembled WGS sequence"/>
</dbReference>
<evidence type="ECO:0000256" key="1">
    <source>
        <dbReference type="ARBA" id="ARBA00022801"/>
    </source>
</evidence>
<reference evidence="5" key="1">
    <citation type="journal article" date="2019" name="Int. J. Syst. Evol. Microbiol.">
        <title>The Global Catalogue of Microorganisms (GCM) 10K type strain sequencing project: providing services to taxonomists for standard genome sequencing and annotation.</title>
        <authorList>
            <consortium name="The Broad Institute Genomics Platform"/>
            <consortium name="The Broad Institute Genome Sequencing Center for Infectious Disease"/>
            <person name="Wu L."/>
            <person name="Ma J."/>
        </authorList>
    </citation>
    <scope>NUCLEOTIDE SEQUENCE [LARGE SCALE GENOMIC DNA]</scope>
    <source>
        <strain evidence="5">CCUG 63419</strain>
    </source>
</reference>
<sequence>MTMRLPCLIRSVLLHALLLCGLSPLLHAEELPSPETVRYSSPQWPANLQADIYRPNSSALAPTVMVIHGGGWSSGARDDGYVKEICEHLQAAGYAAVSVSYRLAPEWRFPAQLDDMSEAVRWLATQGAEHGLDTSSIAVWGYSAGAHLASLLAMQPQALPIAAVIAGGIPADLREWPNSNMVKDLLGKSRDEAPELWAVASPVTQVSAQTPPYFLYHGRLDTMVSYQQAKQMQAALARADVPVTLYTRWFYGHFFAALFTGGSSAAATNFLASYLAPASIPAHVVGSDM</sequence>
<dbReference type="GO" id="GO:0016787">
    <property type="term" value="F:hydrolase activity"/>
    <property type="evidence" value="ECO:0007669"/>
    <property type="project" value="UniProtKB-KW"/>
</dbReference>
<feature type="chain" id="PRO_5046204087" evidence="2">
    <location>
        <begin position="29"/>
        <end position="289"/>
    </location>
</feature>
<evidence type="ECO:0000256" key="2">
    <source>
        <dbReference type="SAM" id="SignalP"/>
    </source>
</evidence>
<dbReference type="EMBL" id="JBHTIT010000001">
    <property type="protein sequence ID" value="MFD0949381.1"/>
    <property type="molecule type" value="Genomic_DNA"/>
</dbReference>
<dbReference type="PANTHER" id="PTHR48081">
    <property type="entry name" value="AB HYDROLASE SUPERFAMILY PROTEIN C4A8.06C"/>
    <property type="match status" value="1"/>
</dbReference>
<dbReference type="SUPFAM" id="SSF53474">
    <property type="entry name" value="alpha/beta-Hydrolases"/>
    <property type="match status" value="1"/>
</dbReference>
<comment type="caution">
    <text evidence="4">The sequence shown here is derived from an EMBL/GenBank/DDBJ whole genome shotgun (WGS) entry which is preliminary data.</text>
</comment>
<keyword evidence="5" id="KW-1185">Reference proteome</keyword>
<gene>
    <name evidence="4" type="ORF">ACFQ0F_03075</name>
</gene>
<accession>A0ABW3HDM9</accession>
<dbReference type="Gene3D" id="3.40.50.1820">
    <property type="entry name" value="alpha/beta hydrolase"/>
    <property type="match status" value="1"/>
</dbReference>
<proteinExistence type="predicted"/>
<keyword evidence="2" id="KW-0732">Signal</keyword>
<keyword evidence="1 4" id="KW-0378">Hydrolase</keyword>
<evidence type="ECO:0000313" key="5">
    <source>
        <dbReference type="Proteomes" id="UP001597044"/>
    </source>
</evidence>
<dbReference type="Pfam" id="PF20434">
    <property type="entry name" value="BD-FAE"/>
    <property type="match status" value="1"/>
</dbReference>
<feature type="signal peptide" evidence="2">
    <location>
        <begin position="1"/>
        <end position="28"/>
    </location>
</feature>
<dbReference type="InterPro" id="IPR029058">
    <property type="entry name" value="AB_hydrolase_fold"/>
</dbReference>
<feature type="domain" description="BD-FAE-like" evidence="3">
    <location>
        <begin position="51"/>
        <end position="236"/>
    </location>
</feature>